<gene>
    <name evidence="1" type="ORF">DEBURN_LOCUS10640</name>
</gene>
<proteinExistence type="predicted"/>
<evidence type="ECO:0000313" key="1">
    <source>
        <dbReference type="EMBL" id="CAG8627759.1"/>
    </source>
</evidence>
<protein>
    <submittedName>
        <fullName evidence="1">1334_t:CDS:1</fullName>
    </submittedName>
</protein>
<evidence type="ECO:0000313" key="2">
    <source>
        <dbReference type="Proteomes" id="UP000789706"/>
    </source>
</evidence>
<accession>A0A9N9GV85</accession>
<sequence length="46" mass="5684">MANIIRPLGIFERFFAVIQNLRFYHNVAFTIRYQWDELRNHEKNDS</sequence>
<dbReference type="Proteomes" id="UP000789706">
    <property type="component" value="Unassembled WGS sequence"/>
</dbReference>
<dbReference type="AlphaFoldDB" id="A0A9N9GV85"/>
<comment type="caution">
    <text evidence="1">The sequence shown here is derived from an EMBL/GenBank/DDBJ whole genome shotgun (WGS) entry which is preliminary data.</text>
</comment>
<dbReference type="OrthoDB" id="2150604at2759"/>
<dbReference type="EMBL" id="CAJVPK010003489">
    <property type="protein sequence ID" value="CAG8627759.1"/>
    <property type="molecule type" value="Genomic_DNA"/>
</dbReference>
<name>A0A9N9GV85_9GLOM</name>
<organism evidence="1 2">
    <name type="scientific">Diversispora eburnea</name>
    <dbReference type="NCBI Taxonomy" id="1213867"/>
    <lineage>
        <taxon>Eukaryota</taxon>
        <taxon>Fungi</taxon>
        <taxon>Fungi incertae sedis</taxon>
        <taxon>Mucoromycota</taxon>
        <taxon>Glomeromycotina</taxon>
        <taxon>Glomeromycetes</taxon>
        <taxon>Diversisporales</taxon>
        <taxon>Diversisporaceae</taxon>
        <taxon>Diversispora</taxon>
    </lineage>
</organism>
<reference evidence="1" key="1">
    <citation type="submission" date="2021-06" db="EMBL/GenBank/DDBJ databases">
        <authorList>
            <person name="Kallberg Y."/>
            <person name="Tangrot J."/>
            <person name="Rosling A."/>
        </authorList>
    </citation>
    <scope>NUCLEOTIDE SEQUENCE</scope>
    <source>
        <strain evidence="1">AZ414A</strain>
    </source>
</reference>
<feature type="non-terminal residue" evidence="1">
    <location>
        <position position="46"/>
    </location>
</feature>
<keyword evidence="2" id="KW-1185">Reference proteome</keyword>